<keyword evidence="4" id="KW-1185">Reference proteome</keyword>
<organism evidence="3 4">
    <name type="scientific">Epichloe bromicola</name>
    <dbReference type="NCBI Taxonomy" id="79588"/>
    <lineage>
        <taxon>Eukaryota</taxon>
        <taxon>Fungi</taxon>
        <taxon>Dikarya</taxon>
        <taxon>Ascomycota</taxon>
        <taxon>Pezizomycotina</taxon>
        <taxon>Sordariomycetes</taxon>
        <taxon>Hypocreomycetidae</taxon>
        <taxon>Hypocreales</taxon>
        <taxon>Clavicipitaceae</taxon>
        <taxon>Epichloe</taxon>
    </lineage>
</organism>
<proteinExistence type="predicted"/>
<gene>
    <name evidence="3" type="primary">g7179</name>
    <name evidence="3" type="ORF">EsDP_00007179</name>
</gene>
<evidence type="ECO:0000256" key="2">
    <source>
        <dbReference type="SAM" id="MobiDB-lite"/>
    </source>
</evidence>
<reference evidence="4" key="1">
    <citation type="submission" date="2024-06" db="EMBL/GenBank/DDBJ databases">
        <title>Draft Genome Sequences of Epichloe bromicola Strains Isolated from Elymus ciliaris.</title>
        <authorList>
            <consortium name="Epichloe bromicola genome sequencing consortium"/>
            <person name="Miura A."/>
            <person name="Imano S."/>
            <person name="Ashida A."/>
            <person name="Sato I."/>
            <person name="Chiba S."/>
            <person name="Tanaka A."/>
            <person name="Camagna M."/>
            <person name="Takemoto D."/>
        </authorList>
    </citation>
    <scope>NUCLEOTIDE SEQUENCE [LARGE SCALE GENOMIC DNA]</scope>
    <source>
        <strain evidence="4">DP</strain>
    </source>
</reference>
<sequence length="356" mass="41463">MKRKQPTSSPRRDHDTMEPPAWYRRLVIITIIEDRDIEPYDFDEDISELGEGEGDSDRDSLCAACERGIEEECGCGSEDECECDLLDEDECECDLLDDDDEESEHSYTGSDADYYYELKEQRTDQKMQLRDEKKRLQEDRSFTRELESRKEQEVHAAYEAMLEAQKRRDDCPRRRLESIAGKTFYLYSVDHVDHCYNDDLYPSKYVEFYYINADGEVGNPPDQNAKISGHAYMNVSSGCSFVPFCPPKSAGSQGTRLKVHGSNDEPTFQFISEKYLIMTVGADSEMIRKDIRESEPADVPDAFKFVGIHMDFEERKQQMRWAREEKRSRRPPSPPSPRETFFERCHPMGAWNMGWP</sequence>
<evidence type="ECO:0000313" key="3">
    <source>
        <dbReference type="EMBL" id="GAB0138960.1"/>
    </source>
</evidence>
<dbReference type="EMBL" id="BAAFGZ010000544">
    <property type="protein sequence ID" value="GAB0138960.1"/>
    <property type="molecule type" value="Genomic_DNA"/>
</dbReference>
<feature type="compositionally biased region" description="Basic and acidic residues" evidence="2">
    <location>
        <begin position="318"/>
        <end position="327"/>
    </location>
</feature>
<feature type="coiled-coil region" evidence="1">
    <location>
        <begin position="119"/>
        <end position="146"/>
    </location>
</feature>
<accession>A0ABQ0CZV0</accession>
<evidence type="ECO:0000256" key="1">
    <source>
        <dbReference type="SAM" id="Coils"/>
    </source>
</evidence>
<name>A0ABQ0CZV0_9HYPO</name>
<keyword evidence="1" id="KW-0175">Coiled coil</keyword>
<dbReference type="Proteomes" id="UP001562357">
    <property type="component" value="Unassembled WGS sequence"/>
</dbReference>
<feature type="region of interest" description="Disordered" evidence="2">
    <location>
        <begin position="318"/>
        <end position="341"/>
    </location>
</feature>
<protein>
    <submittedName>
        <fullName evidence="3">Uncharacterized protein</fullName>
    </submittedName>
</protein>
<evidence type="ECO:0000313" key="4">
    <source>
        <dbReference type="Proteomes" id="UP001562357"/>
    </source>
</evidence>
<comment type="caution">
    <text evidence="3">The sequence shown here is derived from an EMBL/GenBank/DDBJ whole genome shotgun (WGS) entry which is preliminary data.</text>
</comment>